<gene>
    <name evidence="1" type="ORF">ACD_71C00222G0001</name>
</gene>
<dbReference type="EMBL" id="AMFJ01028953">
    <property type="protein sequence ID" value="EKD44142.1"/>
    <property type="molecule type" value="Genomic_DNA"/>
</dbReference>
<sequence length="209" mass="25108">MKKCPFCAEDIQDSAKKCKHCWEFLDGSMTNKEYISFNYSFVLEKGRAQFVEFMEKEIWINDVTYKKNAWTETSGWWSSFFDKHNVSPIESRTYIEYDVSFRIEKDSLFANKELIDLCYKYYNMTYDTSFWGFWGFIVMFGVCIAIANGIAFISNEARLLSSVWQNILIMFWSPILYFFLRQLIMFSRKKTYRDSKSHYKKKIDAFLKK</sequence>
<dbReference type="AlphaFoldDB" id="K1Z3R2"/>
<reference evidence="1" key="1">
    <citation type="journal article" date="2012" name="Science">
        <title>Fermentation, hydrogen, and sulfur metabolism in multiple uncultivated bacterial phyla.</title>
        <authorList>
            <person name="Wrighton K.C."/>
            <person name="Thomas B.C."/>
            <person name="Sharon I."/>
            <person name="Miller C.S."/>
            <person name="Castelle C.J."/>
            <person name="VerBerkmoes N.C."/>
            <person name="Wilkins M.J."/>
            <person name="Hettich R.L."/>
            <person name="Lipton M.S."/>
            <person name="Williams K.H."/>
            <person name="Long P.E."/>
            <person name="Banfield J.F."/>
        </authorList>
    </citation>
    <scope>NUCLEOTIDE SEQUENCE [LARGE SCALE GENOMIC DNA]</scope>
</reference>
<protein>
    <submittedName>
        <fullName evidence="1">Uncharacterized protein</fullName>
    </submittedName>
</protein>
<organism evidence="1">
    <name type="scientific">uncultured bacterium</name>
    <name type="common">gcode 4</name>
    <dbReference type="NCBI Taxonomy" id="1234023"/>
    <lineage>
        <taxon>Bacteria</taxon>
        <taxon>environmental samples</taxon>
    </lineage>
</organism>
<name>K1Z3R2_9BACT</name>
<evidence type="ECO:0000313" key="1">
    <source>
        <dbReference type="EMBL" id="EKD44142.1"/>
    </source>
</evidence>
<comment type="caution">
    <text evidence="1">The sequence shown here is derived from an EMBL/GenBank/DDBJ whole genome shotgun (WGS) entry which is preliminary data.</text>
</comment>
<proteinExistence type="predicted"/>
<accession>K1Z3R2</accession>